<evidence type="ECO:0000256" key="2">
    <source>
        <dbReference type="ARBA" id="ARBA00022448"/>
    </source>
</evidence>
<keyword evidence="7" id="KW-0472">Membrane</keyword>
<keyword evidence="10" id="KW-1185">Reference proteome</keyword>
<evidence type="ECO:0000256" key="8">
    <source>
        <dbReference type="SAM" id="MobiDB-lite"/>
    </source>
</evidence>
<reference evidence="10" key="1">
    <citation type="journal article" date="2016" name="Nat. Commun.">
        <title>The Gonium pectorale genome demonstrates co-option of cell cycle regulation during the evolution of multicellularity.</title>
        <authorList>
            <person name="Hanschen E.R."/>
            <person name="Marriage T.N."/>
            <person name="Ferris P.J."/>
            <person name="Hamaji T."/>
            <person name="Toyoda A."/>
            <person name="Fujiyama A."/>
            <person name="Neme R."/>
            <person name="Noguchi H."/>
            <person name="Minakuchi Y."/>
            <person name="Suzuki M."/>
            <person name="Kawai-Toyooka H."/>
            <person name="Smith D.R."/>
            <person name="Sparks H."/>
            <person name="Anderson J."/>
            <person name="Bakaric R."/>
            <person name="Luria V."/>
            <person name="Karger A."/>
            <person name="Kirschner M.W."/>
            <person name="Durand P.M."/>
            <person name="Michod R.E."/>
            <person name="Nozaki H."/>
            <person name="Olson B.J."/>
        </authorList>
    </citation>
    <scope>NUCLEOTIDE SEQUENCE [LARGE SCALE GENOMIC DNA]</scope>
    <source>
        <strain evidence="10">NIES-2863</strain>
    </source>
</reference>
<proteinExistence type="predicted"/>
<dbReference type="STRING" id="33097.A0A150GRH5"/>
<evidence type="ECO:0000256" key="3">
    <source>
        <dbReference type="ARBA" id="ARBA00022475"/>
    </source>
</evidence>
<evidence type="ECO:0000313" key="10">
    <source>
        <dbReference type="Proteomes" id="UP000075714"/>
    </source>
</evidence>
<keyword evidence="3" id="KW-1003">Cell membrane</keyword>
<keyword evidence="4" id="KW-0812">Transmembrane</keyword>
<dbReference type="AlphaFoldDB" id="A0A150GRH5"/>
<dbReference type="GO" id="GO:0005886">
    <property type="term" value="C:plasma membrane"/>
    <property type="evidence" value="ECO:0007669"/>
    <property type="project" value="UniProtKB-SubCell"/>
</dbReference>
<dbReference type="GO" id="GO:0005254">
    <property type="term" value="F:chloride channel activity"/>
    <property type="evidence" value="ECO:0007669"/>
    <property type="project" value="InterPro"/>
</dbReference>
<evidence type="ECO:0000256" key="7">
    <source>
        <dbReference type="ARBA" id="ARBA00023136"/>
    </source>
</evidence>
<gene>
    <name evidence="9" type="ORF">GPECTOR_10g970</name>
</gene>
<keyword evidence="5" id="KW-1133">Transmembrane helix</keyword>
<dbReference type="Pfam" id="PF25539">
    <property type="entry name" value="Bestrophin_2"/>
    <property type="match status" value="1"/>
</dbReference>
<protein>
    <submittedName>
        <fullName evidence="9">Uncharacterized protein</fullName>
    </submittedName>
</protein>
<dbReference type="InterPro" id="IPR044669">
    <property type="entry name" value="YneE/VCCN1/2-like"/>
</dbReference>
<sequence length="467" mass="50431">MLRPLPGCVTARRPSASCPALWSVEAVLSTLRKKRLEPNTVERVYEADVYPAVFDFAAWTQHRSRGRYLEHCITLFRSYFFRDLLGPLLVLVGAAVAVGLYETFLQEGLLPEWVPDFGGVSDTPFQLTSFALSLMLVFRTNSSYARWLDARQQWGLIVNTARTFVRQAMTTLPEDSCSELRDAVARWTIAFVRLSKLHLREHGDVRAEMQGVLRGEELPLVAAAAHRPLAACHVLSQLMAAAAGAGAISDQSRQRLEADINGLSQALGACEKILRNPIPLSYTRHTSRFLILWLLWLPVALWGKAGWCVVPVEAILTYLLLGIDEIAIQMEEPFGILPLENFCDAVQQSVEQVTRMDHSVHDVVSSYVCALVPAAPATAAAPPVAAPPATAMGGTASAVVAAAAAEESSPVAASVTATAAPGDLNRAARDQGSGMEGSGVGDGSGDGRTGQGFWQAIWTPNIPSDRC</sequence>
<evidence type="ECO:0000313" key="9">
    <source>
        <dbReference type="EMBL" id="KXZ52338.1"/>
    </source>
</evidence>
<evidence type="ECO:0000256" key="4">
    <source>
        <dbReference type="ARBA" id="ARBA00022692"/>
    </source>
</evidence>
<dbReference type="Proteomes" id="UP000075714">
    <property type="component" value="Unassembled WGS sequence"/>
</dbReference>
<dbReference type="PANTHER" id="PTHR33281:SF19">
    <property type="entry name" value="VOLTAGE-DEPENDENT ANION CHANNEL-FORMING PROTEIN YNEE"/>
    <property type="match status" value="1"/>
</dbReference>
<organism evidence="9 10">
    <name type="scientific">Gonium pectorale</name>
    <name type="common">Green alga</name>
    <dbReference type="NCBI Taxonomy" id="33097"/>
    <lineage>
        <taxon>Eukaryota</taxon>
        <taxon>Viridiplantae</taxon>
        <taxon>Chlorophyta</taxon>
        <taxon>core chlorophytes</taxon>
        <taxon>Chlorophyceae</taxon>
        <taxon>CS clade</taxon>
        <taxon>Chlamydomonadales</taxon>
        <taxon>Volvocaceae</taxon>
        <taxon>Gonium</taxon>
    </lineage>
</organism>
<feature type="compositionally biased region" description="Gly residues" evidence="8">
    <location>
        <begin position="434"/>
        <end position="450"/>
    </location>
</feature>
<evidence type="ECO:0000256" key="5">
    <source>
        <dbReference type="ARBA" id="ARBA00022989"/>
    </source>
</evidence>
<evidence type="ECO:0000256" key="1">
    <source>
        <dbReference type="ARBA" id="ARBA00004651"/>
    </source>
</evidence>
<accession>A0A150GRH5</accession>
<keyword evidence="2" id="KW-0813">Transport</keyword>
<name>A0A150GRH5_GONPE</name>
<keyword evidence="6" id="KW-0406">Ion transport</keyword>
<evidence type="ECO:0000256" key="6">
    <source>
        <dbReference type="ARBA" id="ARBA00023065"/>
    </source>
</evidence>
<comment type="caution">
    <text evidence="9">The sequence shown here is derived from an EMBL/GenBank/DDBJ whole genome shotgun (WGS) entry which is preliminary data.</text>
</comment>
<dbReference type="PANTHER" id="PTHR33281">
    <property type="entry name" value="UPF0187 PROTEIN YNEE"/>
    <property type="match status" value="1"/>
</dbReference>
<comment type="subcellular location">
    <subcellularLocation>
        <location evidence="1">Cell membrane</location>
        <topology evidence="1">Multi-pass membrane protein</topology>
    </subcellularLocation>
</comment>
<dbReference type="OrthoDB" id="1368at2759"/>
<dbReference type="EMBL" id="LSYV01000011">
    <property type="protein sequence ID" value="KXZ52338.1"/>
    <property type="molecule type" value="Genomic_DNA"/>
</dbReference>
<feature type="region of interest" description="Disordered" evidence="8">
    <location>
        <begin position="422"/>
        <end position="454"/>
    </location>
</feature>